<feature type="repeat" description="TPR" evidence="1">
    <location>
        <begin position="364"/>
        <end position="397"/>
    </location>
</feature>
<protein>
    <submittedName>
        <fullName evidence="2">Uncharacterized protein</fullName>
    </submittedName>
</protein>
<feature type="repeat" description="TPR" evidence="1">
    <location>
        <begin position="318"/>
        <end position="351"/>
    </location>
</feature>
<sequence length="421" mass="46044">MDELAMLRAETPLVKLRQREREAERLSQAGDGWGALRMRQEALALAKVHKVAAARGSPSYPMLLSTTHYKLAQAYAELGCVAQAGEHCQHAMDHLPLHGGSLEPVARFKGQVNVLLGEALLQGGAPKPQVALQHFLAAGGVDRLEQVGDLGLRVACCQCYALMGGAKLAQARATREARQRLGDAVAGVEARLGEAERKGSGVDRTALAQRLGDLRAEEAEEGAFETQLAGEAEAALSRAMDCLYEAVTEEQDRLEKGMSREEARQHPLVSTLWRQVCEIGVQLAAVHGLRGNLKAQQKQLDEVISAHSTYSLPAPLVARVLKEQGAVLVELKRYDDALKAYNELLELQAERYADDTPRAAVARAECFKLVGDVYVAKRQFNRAREHFGAALELFSLHLGSRNPLVLDLEHRLDQLRGYTEA</sequence>
<dbReference type="AlphaFoldDB" id="A0A7S0X156"/>
<evidence type="ECO:0000256" key="1">
    <source>
        <dbReference type="PROSITE-ProRule" id="PRU00339"/>
    </source>
</evidence>
<dbReference type="InterPro" id="IPR019734">
    <property type="entry name" value="TPR_rpt"/>
</dbReference>
<dbReference type="SMART" id="SM00028">
    <property type="entry name" value="TPR"/>
    <property type="match status" value="3"/>
</dbReference>
<dbReference type="PROSITE" id="PS50005">
    <property type="entry name" value="TPR"/>
    <property type="match status" value="2"/>
</dbReference>
<accession>A0A7S0X156</accession>
<reference evidence="2" key="1">
    <citation type="submission" date="2021-01" db="EMBL/GenBank/DDBJ databases">
        <authorList>
            <person name="Corre E."/>
            <person name="Pelletier E."/>
            <person name="Niang G."/>
            <person name="Scheremetjew M."/>
            <person name="Finn R."/>
            <person name="Kale V."/>
            <person name="Holt S."/>
            <person name="Cochrane G."/>
            <person name="Meng A."/>
            <person name="Brown T."/>
            <person name="Cohen L."/>
        </authorList>
    </citation>
    <scope>NUCLEOTIDE SEQUENCE</scope>
    <source>
        <strain evidence="2">SAG 11-49</strain>
    </source>
</reference>
<name>A0A7S0X156_9CHLO</name>
<organism evidence="2">
    <name type="scientific">Chlamydomonas leiostraca</name>
    <dbReference type="NCBI Taxonomy" id="1034604"/>
    <lineage>
        <taxon>Eukaryota</taxon>
        <taxon>Viridiplantae</taxon>
        <taxon>Chlorophyta</taxon>
        <taxon>core chlorophytes</taxon>
        <taxon>Chlorophyceae</taxon>
        <taxon>CS clade</taxon>
        <taxon>Chlamydomonadales</taxon>
        <taxon>Chlamydomonadaceae</taxon>
        <taxon>Chlamydomonas</taxon>
    </lineage>
</organism>
<dbReference type="Gene3D" id="1.25.40.10">
    <property type="entry name" value="Tetratricopeptide repeat domain"/>
    <property type="match status" value="1"/>
</dbReference>
<keyword evidence="1" id="KW-0802">TPR repeat</keyword>
<dbReference type="EMBL" id="HBFB01032565">
    <property type="protein sequence ID" value="CAD8694031.1"/>
    <property type="molecule type" value="Transcribed_RNA"/>
</dbReference>
<gene>
    <name evidence="2" type="ORF">CLEI1391_LOCUS18214</name>
</gene>
<dbReference type="SUPFAM" id="SSF48452">
    <property type="entry name" value="TPR-like"/>
    <property type="match status" value="1"/>
</dbReference>
<evidence type="ECO:0000313" key="2">
    <source>
        <dbReference type="EMBL" id="CAD8694031.1"/>
    </source>
</evidence>
<dbReference type="InterPro" id="IPR011990">
    <property type="entry name" value="TPR-like_helical_dom_sf"/>
</dbReference>
<proteinExistence type="predicted"/>